<dbReference type="STRING" id="983967.A0A1E4T6W9"/>
<accession>A0A1E4T6W9</accession>
<evidence type="ECO:0000313" key="4">
    <source>
        <dbReference type="Proteomes" id="UP000094801"/>
    </source>
</evidence>
<dbReference type="AlphaFoldDB" id="A0A1E4T6W9"/>
<dbReference type="PANTHER" id="PTHR43595:SF1">
    <property type="entry name" value="SMALL RIBOSOMAL SUBUNIT PROTEIN MS43"/>
    <property type="match status" value="1"/>
</dbReference>
<feature type="domain" description="Manganese/iron superoxide dismutase C-terminal" evidence="2">
    <location>
        <begin position="12"/>
        <end position="54"/>
    </location>
</feature>
<keyword evidence="4" id="KW-1185">Reference proteome</keyword>
<gene>
    <name evidence="3" type="ORF">CANARDRAFT_26916</name>
</gene>
<evidence type="ECO:0000313" key="3">
    <source>
        <dbReference type="EMBL" id="ODV87517.1"/>
    </source>
</evidence>
<dbReference type="OrthoDB" id="275227at2759"/>
<dbReference type="Pfam" id="PF02777">
    <property type="entry name" value="Sod_Fe_C"/>
    <property type="match status" value="1"/>
</dbReference>
<dbReference type="Proteomes" id="UP000094801">
    <property type="component" value="Unassembled WGS sequence"/>
</dbReference>
<name>A0A1E4T6W9_9ASCO</name>
<sequence length="196" mass="22612">MPLINNEIQNQPKGQLLLKLEESFGSLQEFQTLFLSSAKSIKGNGYTWLLQKSVKPASDLKEQPNWSSLVILNTYNHGTPHHFRSGQITQARKYTDKRSAMESKENNNNNDLSDDLLSFQKIEIPSIDEAQDGIEPLEFVYQPLVAIGVNPSFYLRDYGVFGKETYLNNCWNCVDWDIVERRLYKSNDGKTERRFI</sequence>
<evidence type="ECO:0000259" key="2">
    <source>
        <dbReference type="Pfam" id="PF02777"/>
    </source>
</evidence>
<dbReference type="PANTHER" id="PTHR43595">
    <property type="entry name" value="37S RIBOSOMAL PROTEIN S26, MITOCHONDRIAL"/>
    <property type="match status" value="1"/>
</dbReference>
<organism evidence="3 4">
    <name type="scientific">[Candida] arabinofermentans NRRL YB-2248</name>
    <dbReference type="NCBI Taxonomy" id="983967"/>
    <lineage>
        <taxon>Eukaryota</taxon>
        <taxon>Fungi</taxon>
        <taxon>Dikarya</taxon>
        <taxon>Ascomycota</taxon>
        <taxon>Saccharomycotina</taxon>
        <taxon>Pichiomycetes</taxon>
        <taxon>Pichiales</taxon>
        <taxon>Pichiaceae</taxon>
        <taxon>Ogataea</taxon>
        <taxon>Ogataea/Candida clade</taxon>
    </lineage>
</organism>
<dbReference type="InterPro" id="IPR036314">
    <property type="entry name" value="SOD_C_sf"/>
</dbReference>
<dbReference type="GO" id="GO:0004784">
    <property type="term" value="F:superoxide dismutase activity"/>
    <property type="evidence" value="ECO:0007669"/>
    <property type="project" value="InterPro"/>
</dbReference>
<dbReference type="GO" id="GO:0005737">
    <property type="term" value="C:cytoplasm"/>
    <property type="evidence" value="ECO:0007669"/>
    <property type="project" value="TreeGrafter"/>
</dbReference>
<dbReference type="Gene3D" id="3.55.40.20">
    <property type="entry name" value="Iron/manganese superoxide dismutase, C-terminal domain"/>
    <property type="match status" value="1"/>
</dbReference>
<reference evidence="4" key="1">
    <citation type="submission" date="2016-04" db="EMBL/GenBank/DDBJ databases">
        <title>Comparative genomics of biotechnologically important yeasts.</title>
        <authorList>
            <consortium name="DOE Joint Genome Institute"/>
            <person name="Riley R."/>
            <person name="Haridas S."/>
            <person name="Wolfe K.H."/>
            <person name="Lopes M.R."/>
            <person name="Hittinger C.T."/>
            <person name="Goker M."/>
            <person name="Salamov A."/>
            <person name="Wisecaver J."/>
            <person name="Long T.M."/>
            <person name="Aerts A.L."/>
            <person name="Barry K."/>
            <person name="Choi C."/>
            <person name="Clum A."/>
            <person name="Coughlan A.Y."/>
            <person name="Deshpande S."/>
            <person name="Douglass A.P."/>
            <person name="Hanson S.J."/>
            <person name="Klenk H.-P."/>
            <person name="Labutti K."/>
            <person name="Lapidus A."/>
            <person name="Lindquist E."/>
            <person name="Lipzen A."/>
            <person name="Meier-Kolthoff J.P."/>
            <person name="Ohm R.A."/>
            <person name="Otillar R.P."/>
            <person name="Pangilinan J."/>
            <person name="Peng Y."/>
            <person name="Rokas A."/>
            <person name="Rosa C.A."/>
            <person name="Scheuner C."/>
            <person name="Sibirny A.A."/>
            <person name="Slot J.C."/>
            <person name="Stielow J.B."/>
            <person name="Sun H."/>
            <person name="Kurtzman C.P."/>
            <person name="Blackwell M."/>
            <person name="Grigoriev I.V."/>
            <person name="Jeffries T.W."/>
        </authorList>
    </citation>
    <scope>NUCLEOTIDE SEQUENCE [LARGE SCALE GENOMIC DNA]</scope>
    <source>
        <strain evidence="4">NRRL YB-2248</strain>
    </source>
</reference>
<dbReference type="SUPFAM" id="SSF54719">
    <property type="entry name" value="Fe,Mn superoxide dismutase (SOD), C-terminal domain"/>
    <property type="match status" value="1"/>
</dbReference>
<evidence type="ECO:0000256" key="1">
    <source>
        <dbReference type="ARBA" id="ARBA00037226"/>
    </source>
</evidence>
<dbReference type="InterPro" id="IPR019832">
    <property type="entry name" value="Mn/Fe_SOD_C"/>
</dbReference>
<comment type="function">
    <text evidence="1">Component of the mitochondrial ribosome (mitoribosome), a dedicated translation machinery responsible for the synthesis of mitochondrial genome-encoded proteins, including at least some of the essential transmembrane subunits of the mitochondrial respiratory chain. The mitoribosomes are attached to the mitochondrial inner membrane and translation products are cotranslationally integrated into the membrane.</text>
</comment>
<dbReference type="EMBL" id="KV453848">
    <property type="protein sequence ID" value="ODV87517.1"/>
    <property type="molecule type" value="Genomic_DNA"/>
</dbReference>
<dbReference type="GO" id="GO:0046872">
    <property type="term" value="F:metal ion binding"/>
    <property type="evidence" value="ECO:0007669"/>
    <property type="project" value="InterPro"/>
</dbReference>
<proteinExistence type="predicted"/>
<protein>
    <recommendedName>
        <fullName evidence="2">Manganese/iron superoxide dismutase C-terminal domain-containing protein</fullName>
    </recommendedName>
</protein>